<evidence type="ECO:0000313" key="1">
    <source>
        <dbReference type="EMBL" id="CDO71193.1"/>
    </source>
</evidence>
<dbReference type="AlphaFoldDB" id="A0A060SFL9"/>
<dbReference type="EMBL" id="CCBP010000098">
    <property type="protein sequence ID" value="CDO71193.1"/>
    <property type="molecule type" value="Genomic_DNA"/>
</dbReference>
<evidence type="ECO:0000313" key="2">
    <source>
        <dbReference type="Proteomes" id="UP000029665"/>
    </source>
</evidence>
<gene>
    <name evidence="1" type="ORF">BN946_scf184845.g63</name>
</gene>
<reference evidence="1" key="1">
    <citation type="submission" date="2014-01" db="EMBL/GenBank/DDBJ databases">
        <title>The genome of the white-rot fungus Pycnoporus cinnabarinus: a basidiomycete model with a versatile arsenal for lignocellulosic biomass breakdown.</title>
        <authorList>
            <person name="Levasseur A."/>
            <person name="Lomascolo A."/>
            <person name="Ruiz-Duenas F.J."/>
            <person name="Uzan E."/>
            <person name="Piumi F."/>
            <person name="Kues U."/>
            <person name="Ram A.F.J."/>
            <person name="Murat C."/>
            <person name="Haon M."/>
            <person name="Benoit I."/>
            <person name="Arfi Y."/>
            <person name="Chevret D."/>
            <person name="Drula E."/>
            <person name="Kwon M.J."/>
            <person name="Gouret P."/>
            <person name="Lesage-Meessen L."/>
            <person name="Lombard V."/>
            <person name="Mariette J."/>
            <person name="Noirot C."/>
            <person name="Park J."/>
            <person name="Patyshakuliyeva A."/>
            <person name="Wieneger R.A.B."/>
            <person name="Wosten H.A.B."/>
            <person name="Martin F."/>
            <person name="Coutinho P.M."/>
            <person name="de Vries R."/>
            <person name="Martinez A.T."/>
            <person name="Klopp C."/>
            <person name="Pontarotti P."/>
            <person name="Henrissat B."/>
            <person name="Record E."/>
        </authorList>
    </citation>
    <scope>NUCLEOTIDE SEQUENCE [LARGE SCALE GENOMIC DNA]</scope>
    <source>
        <strain evidence="1">BRFM137</strain>
    </source>
</reference>
<dbReference type="Proteomes" id="UP000029665">
    <property type="component" value="Unassembled WGS sequence"/>
</dbReference>
<dbReference type="HOGENOM" id="CLU_1180721_0_0_1"/>
<keyword evidence="2" id="KW-1185">Reference proteome</keyword>
<sequence length="235" mass="26261">MDVATPPIIYYLFLSHPRTRAATARLRRRGFPEESEHVIYTTLNRDSILRTVNAVFQCGFPALFPALPSLLAPSSIYQTHASPEAFQARALFLWRPIPPRLRLRLQGAMTVAIFVPTSPPLSAAQLSFILINLTYRATHSYVLSDYYFDPSKLPKLKNLAYCLSPTGAYAVAIFDNVEAAYREAITYATTVGARRCHRHAVPAVWPSSAVELLSPDIIDDCYVHASIFSRALAYL</sequence>
<proteinExistence type="predicted"/>
<organism evidence="1 2">
    <name type="scientific">Pycnoporus cinnabarinus</name>
    <name type="common">Cinnabar-red polypore</name>
    <name type="synonym">Trametes cinnabarina</name>
    <dbReference type="NCBI Taxonomy" id="5643"/>
    <lineage>
        <taxon>Eukaryota</taxon>
        <taxon>Fungi</taxon>
        <taxon>Dikarya</taxon>
        <taxon>Basidiomycota</taxon>
        <taxon>Agaricomycotina</taxon>
        <taxon>Agaricomycetes</taxon>
        <taxon>Polyporales</taxon>
        <taxon>Polyporaceae</taxon>
        <taxon>Trametes</taxon>
    </lineage>
</organism>
<dbReference type="OrthoDB" id="2751189at2759"/>
<comment type="caution">
    <text evidence="1">The sequence shown here is derived from an EMBL/GenBank/DDBJ whole genome shotgun (WGS) entry which is preliminary data.</text>
</comment>
<accession>A0A060SFL9</accession>
<name>A0A060SFL9_PYCCI</name>
<protein>
    <submittedName>
        <fullName evidence="1">Uncharacterized protein</fullName>
    </submittedName>
</protein>